<keyword evidence="1" id="KW-0472">Membrane</keyword>
<sequence>MAIGAAAILTAALALARVISITLPISAAVLAIGSLLLLTGAAILFFNKDDRSINEMDKRC</sequence>
<accession>A0A078L4J3</accession>
<feature type="transmembrane region" description="Helical" evidence="1">
    <location>
        <begin position="26"/>
        <end position="46"/>
    </location>
</feature>
<gene>
    <name evidence="2" type="ORF">BN59_03157</name>
</gene>
<keyword evidence="3" id="KW-1185">Reference proteome</keyword>
<keyword evidence="1" id="KW-0812">Transmembrane</keyword>
<keyword evidence="1" id="KW-1133">Transmembrane helix</keyword>
<dbReference type="RefSeq" id="WP_141650499.1">
    <property type="nucleotide sequence ID" value="NZ_CCVW01000004.1"/>
</dbReference>
<reference evidence="2 3" key="1">
    <citation type="submission" date="2014-06" db="EMBL/GenBank/DDBJ databases">
        <authorList>
            <person name="Urmite Genomes Urmite Genomes"/>
        </authorList>
    </citation>
    <scope>NUCLEOTIDE SEQUENCE [LARGE SCALE GENOMIC DNA]</scope>
</reference>
<name>A0A078L4J3_9GAMM</name>
<dbReference type="Proteomes" id="UP000044071">
    <property type="component" value="Unassembled WGS sequence"/>
</dbReference>
<dbReference type="EMBL" id="CCSB01000004">
    <property type="protein sequence ID" value="CDZ78843.1"/>
    <property type="molecule type" value="Genomic_DNA"/>
</dbReference>
<evidence type="ECO:0000313" key="3">
    <source>
        <dbReference type="Proteomes" id="UP000044071"/>
    </source>
</evidence>
<organism evidence="2 3">
    <name type="scientific">Legionella massiliensis</name>
    <dbReference type="NCBI Taxonomy" id="1034943"/>
    <lineage>
        <taxon>Bacteria</taxon>
        <taxon>Pseudomonadati</taxon>
        <taxon>Pseudomonadota</taxon>
        <taxon>Gammaproteobacteria</taxon>
        <taxon>Legionellales</taxon>
        <taxon>Legionellaceae</taxon>
        <taxon>Legionella</taxon>
    </lineage>
</organism>
<evidence type="ECO:0000313" key="2">
    <source>
        <dbReference type="EMBL" id="CDZ78843.1"/>
    </source>
</evidence>
<proteinExistence type="predicted"/>
<protein>
    <submittedName>
        <fullName evidence="2">Uncharacterized protein</fullName>
    </submittedName>
</protein>
<evidence type="ECO:0000256" key="1">
    <source>
        <dbReference type="SAM" id="Phobius"/>
    </source>
</evidence>
<dbReference type="AlphaFoldDB" id="A0A078L4J3"/>